<dbReference type="InterPro" id="IPR019494">
    <property type="entry name" value="FIST_C"/>
</dbReference>
<keyword evidence="5" id="KW-0472">Membrane</keyword>
<dbReference type="InterPro" id="IPR016741">
    <property type="entry name" value="UCP018953"/>
</dbReference>
<keyword evidence="3" id="KW-0812">Transmembrane</keyword>
<gene>
    <name evidence="8" type="ORF">GGC33_14345</name>
</gene>
<feature type="domain" description="FIST C-domain" evidence="7">
    <location>
        <begin position="248"/>
        <end position="394"/>
    </location>
</feature>
<dbReference type="SMART" id="SM00897">
    <property type="entry name" value="FIST"/>
    <property type="match status" value="1"/>
</dbReference>
<protein>
    <recommendedName>
        <fullName evidence="10">FIST C domain-containing protein</fullName>
    </recommendedName>
</protein>
<organism evidence="8 9">
    <name type="scientific">Cyanobacterium aponinum 0216</name>
    <dbReference type="NCBI Taxonomy" id="2676140"/>
    <lineage>
        <taxon>Bacteria</taxon>
        <taxon>Bacillati</taxon>
        <taxon>Cyanobacteriota</taxon>
        <taxon>Cyanophyceae</taxon>
        <taxon>Oscillatoriophycideae</taxon>
        <taxon>Chroococcales</taxon>
        <taxon>Geminocystaceae</taxon>
        <taxon>Cyanobacterium</taxon>
    </lineage>
</organism>
<evidence type="ECO:0000259" key="6">
    <source>
        <dbReference type="SMART" id="SM00897"/>
    </source>
</evidence>
<evidence type="ECO:0008006" key="10">
    <source>
        <dbReference type="Google" id="ProtNLM"/>
    </source>
</evidence>
<evidence type="ECO:0000313" key="9">
    <source>
        <dbReference type="Proteomes" id="UP000437131"/>
    </source>
</evidence>
<dbReference type="PANTHER" id="PTHR14939">
    <property type="entry name" value="F-BOX ONLY PROTEIN 22"/>
    <property type="match status" value="1"/>
</dbReference>
<dbReference type="RefSeq" id="WP_099435341.1">
    <property type="nucleotide sequence ID" value="NZ_WMIA01000021.1"/>
</dbReference>
<comment type="caution">
    <text evidence="8">The sequence shown here is derived from an EMBL/GenBank/DDBJ whole genome shotgun (WGS) entry which is preliminary data.</text>
</comment>
<evidence type="ECO:0000313" key="8">
    <source>
        <dbReference type="EMBL" id="MTF40098.1"/>
    </source>
</evidence>
<reference evidence="8 9" key="1">
    <citation type="submission" date="2019-11" db="EMBL/GenBank/DDBJ databases">
        <title>Isolation of a new High Light Tolerant Cyanobacteria.</title>
        <authorList>
            <person name="Dobson Z."/>
            <person name="Vaughn N."/>
            <person name="Vaughn M."/>
            <person name="Fromme P."/>
            <person name="Mazor Y."/>
        </authorList>
    </citation>
    <scope>NUCLEOTIDE SEQUENCE [LARGE SCALE GENOMIC DNA]</scope>
    <source>
        <strain evidence="8 9">0216</strain>
    </source>
</reference>
<dbReference type="Pfam" id="PF08495">
    <property type="entry name" value="FIST"/>
    <property type="match status" value="1"/>
</dbReference>
<dbReference type="SMART" id="SM01204">
    <property type="entry name" value="FIST_C"/>
    <property type="match status" value="1"/>
</dbReference>
<name>A0A844GYT0_9CHRO</name>
<evidence type="ECO:0000256" key="4">
    <source>
        <dbReference type="ARBA" id="ARBA00022989"/>
    </source>
</evidence>
<dbReference type="EMBL" id="WMIA01000021">
    <property type="protein sequence ID" value="MTF40098.1"/>
    <property type="molecule type" value="Genomic_DNA"/>
</dbReference>
<dbReference type="Pfam" id="PF10442">
    <property type="entry name" value="FIST_C"/>
    <property type="match status" value="1"/>
</dbReference>
<dbReference type="GO" id="GO:0005886">
    <property type="term" value="C:plasma membrane"/>
    <property type="evidence" value="ECO:0007669"/>
    <property type="project" value="UniProtKB-SubCell"/>
</dbReference>
<evidence type="ECO:0000256" key="1">
    <source>
        <dbReference type="ARBA" id="ARBA00004651"/>
    </source>
</evidence>
<sequence>MANKMQWINALSINPSLEKAIDEVVDKIKSKLDGNADLGIIFISSAFASDYPRLMPILLDKLPLPCVIGCGGGGIVGMKNDYQPQEIEGNPALSLTVASLPDVEITPFHIIPDDLPDLDSPPSAWCSMFGVEIQKEPNFILLSDPFSAKINELLEGLDFAYPGAVKIGGLASTSTMGVGSGLFYYDGSNSDQLFRTEGTVGIALTGNIQVESIVAQGCRPIGETYQVTKGQRNVILEMSDREGKIDSPLNLLRELINSLSGEDQELAQYALFMGIARDEFKLELGAGDFLIRNLVGVDPKYGAIAVGDKIRTGQRIKFHLRDAKASADDLETLLATYYNNKQSLDQTIGALMFSCLGRGEGLYGKPNFDSQLFLDYVTDIPIAGFFCNGEIGPVAGNTFLHGYTSVFGIFSSKDTVID</sequence>
<keyword evidence="2" id="KW-1003">Cell membrane</keyword>
<feature type="domain" description="FIST" evidence="6">
    <location>
        <begin position="35"/>
        <end position="242"/>
    </location>
</feature>
<dbReference type="AlphaFoldDB" id="A0A844GYT0"/>
<evidence type="ECO:0000256" key="3">
    <source>
        <dbReference type="ARBA" id="ARBA00022692"/>
    </source>
</evidence>
<dbReference type="Proteomes" id="UP000437131">
    <property type="component" value="Unassembled WGS sequence"/>
</dbReference>
<comment type="subcellular location">
    <subcellularLocation>
        <location evidence="1">Cell membrane</location>
        <topology evidence="1">Multi-pass membrane protein</topology>
    </subcellularLocation>
</comment>
<evidence type="ECO:0000259" key="7">
    <source>
        <dbReference type="SMART" id="SM01204"/>
    </source>
</evidence>
<proteinExistence type="predicted"/>
<keyword evidence="4" id="KW-1133">Transmembrane helix</keyword>
<dbReference type="PIRSF" id="PIRSF018953">
    <property type="entry name" value="UCP018953"/>
    <property type="match status" value="1"/>
</dbReference>
<dbReference type="PANTHER" id="PTHR14939:SF5">
    <property type="entry name" value="F-BOX ONLY PROTEIN 22"/>
    <property type="match status" value="1"/>
</dbReference>
<evidence type="ECO:0000256" key="2">
    <source>
        <dbReference type="ARBA" id="ARBA00022475"/>
    </source>
</evidence>
<evidence type="ECO:0000256" key="5">
    <source>
        <dbReference type="ARBA" id="ARBA00023136"/>
    </source>
</evidence>
<dbReference type="InterPro" id="IPR013702">
    <property type="entry name" value="FIST_domain_N"/>
</dbReference>
<accession>A0A844GYT0</accession>